<dbReference type="RefSeq" id="WP_208009349.1">
    <property type="nucleotide sequence ID" value="NZ_CP071796.1"/>
</dbReference>
<comment type="catalytic activity">
    <reaction evidence="1">
        <text>ATP + protein L-histidine = ADP + protein N-phospho-L-histidine.</text>
        <dbReference type="EC" id="2.7.13.3"/>
    </reaction>
</comment>
<feature type="coiled-coil region" evidence="9">
    <location>
        <begin position="49"/>
        <end position="81"/>
    </location>
</feature>
<protein>
    <recommendedName>
        <fullName evidence="2">histidine kinase</fullName>
        <ecNumber evidence="2">2.7.13.3</ecNumber>
    </recommendedName>
</protein>
<keyword evidence="8" id="KW-0902">Two-component regulatory system</keyword>
<dbReference type="SMART" id="SM00091">
    <property type="entry name" value="PAS"/>
    <property type="match status" value="1"/>
</dbReference>
<dbReference type="PRINTS" id="PR00344">
    <property type="entry name" value="BCTRLSENSOR"/>
</dbReference>
<dbReference type="InterPro" id="IPR000700">
    <property type="entry name" value="PAS-assoc_C"/>
</dbReference>
<evidence type="ECO:0000256" key="5">
    <source>
        <dbReference type="ARBA" id="ARBA00022741"/>
    </source>
</evidence>
<organism evidence="14 15">
    <name type="scientific">Ottowia testudinis</name>
    <dbReference type="NCBI Taxonomy" id="2816950"/>
    <lineage>
        <taxon>Bacteria</taxon>
        <taxon>Pseudomonadati</taxon>
        <taxon>Pseudomonadota</taxon>
        <taxon>Betaproteobacteria</taxon>
        <taxon>Burkholderiales</taxon>
        <taxon>Comamonadaceae</taxon>
        <taxon>Ottowia</taxon>
    </lineage>
</organism>
<dbReference type="KEGG" id="otd:J1M35_01355"/>
<evidence type="ECO:0000259" key="12">
    <source>
        <dbReference type="PROSITE" id="PS50112"/>
    </source>
</evidence>
<dbReference type="PANTHER" id="PTHR43065">
    <property type="entry name" value="SENSOR HISTIDINE KINASE"/>
    <property type="match status" value="1"/>
</dbReference>
<keyword evidence="6" id="KW-0418">Kinase</keyword>
<dbReference type="EC" id="2.7.13.3" evidence="2"/>
<dbReference type="InterPro" id="IPR003594">
    <property type="entry name" value="HATPase_dom"/>
</dbReference>
<dbReference type="InterPro" id="IPR013767">
    <property type="entry name" value="PAS_fold"/>
</dbReference>
<keyword evidence="4" id="KW-0808">Transferase</keyword>
<dbReference type="InterPro" id="IPR036097">
    <property type="entry name" value="HisK_dim/P_sf"/>
</dbReference>
<dbReference type="GO" id="GO:0005524">
    <property type="term" value="F:ATP binding"/>
    <property type="evidence" value="ECO:0007669"/>
    <property type="project" value="UniProtKB-KW"/>
</dbReference>
<dbReference type="Pfam" id="PF02518">
    <property type="entry name" value="HATPase_c"/>
    <property type="match status" value="1"/>
</dbReference>
<dbReference type="InterPro" id="IPR003661">
    <property type="entry name" value="HisK_dim/P_dom"/>
</dbReference>
<sequence>MISPSPQPFAGALAALRGTWRRWALWGVLILVVAGLLATLVWLARGYEIEQVQRDLERDSADAAQALRQRLARNLQDLRGLGAPPADAAAWSNAAADALHDHREWLRLQWRDPALRLLATVDSAFFPPLPAPGSDTAAADIALACDQARKNGNAAYAPSRFVQRPSGSGGLGEEVMELCLPILHGTQLQGYVMATHTLDGMLALLPPAATRGQSVGFTELDGTRLAVQGAPRRGTRAFVARQVLDLPGAPMVLRLEGARQLPDVFPNVMTALVTGLSIALVTVLALLAGDFRQRQRAEAELAEALAFRKAMEDSLVTGLRARDLQGRITYVNPAFCAMVGYRADELIGHGAPAPYWPPERAHEYGERLALRYAGQTSAREGVESVFVHQDGTRFPVMIFEAPLLTSTGKHTGWMSAVMDITAQRRAEESSRASAERLQASARLATVGEMASLMSHELNQPLAAIASYANGSLNLLQPAAAAGDATLGDVRTALARIAEQAGRAGKVIHSVRELVRQRSTAREAVTPRALFDTVLPLVQLQACKLGATVQLDVPHALPAVWCEPTMIEQVLLNLARNGLQAMDDAPGARVLLLQARALPVTALGLGPLVEFSVADTGSGISEAVSAELFTPFFTTKAEGMGLGLSLCRTVIEQHGGALRHAPGSPRGTVFSFTLPLAR</sequence>
<dbReference type="CDD" id="cd00082">
    <property type="entry name" value="HisKA"/>
    <property type="match status" value="1"/>
</dbReference>
<dbReference type="InterPro" id="IPR005467">
    <property type="entry name" value="His_kinase_dom"/>
</dbReference>
<dbReference type="Proteomes" id="UP000663903">
    <property type="component" value="Chromosome"/>
</dbReference>
<dbReference type="InterPro" id="IPR004358">
    <property type="entry name" value="Sig_transdc_His_kin-like_C"/>
</dbReference>
<dbReference type="Pfam" id="PF00512">
    <property type="entry name" value="HisKA"/>
    <property type="match status" value="1"/>
</dbReference>
<evidence type="ECO:0000256" key="10">
    <source>
        <dbReference type="SAM" id="Phobius"/>
    </source>
</evidence>
<name>A0A975H3T7_9BURK</name>
<evidence type="ECO:0000256" key="4">
    <source>
        <dbReference type="ARBA" id="ARBA00022679"/>
    </source>
</evidence>
<evidence type="ECO:0000256" key="8">
    <source>
        <dbReference type="ARBA" id="ARBA00023012"/>
    </source>
</evidence>
<dbReference type="PROSITE" id="PS50109">
    <property type="entry name" value="HIS_KIN"/>
    <property type="match status" value="1"/>
</dbReference>
<dbReference type="GO" id="GO:0006355">
    <property type="term" value="P:regulation of DNA-templated transcription"/>
    <property type="evidence" value="ECO:0007669"/>
    <property type="project" value="InterPro"/>
</dbReference>
<evidence type="ECO:0000313" key="14">
    <source>
        <dbReference type="EMBL" id="QTD45601.1"/>
    </source>
</evidence>
<dbReference type="PANTHER" id="PTHR43065:SF10">
    <property type="entry name" value="PEROXIDE STRESS-ACTIVATED HISTIDINE KINASE MAK3"/>
    <property type="match status" value="1"/>
</dbReference>
<dbReference type="Gene3D" id="1.10.287.130">
    <property type="match status" value="1"/>
</dbReference>
<evidence type="ECO:0000256" key="6">
    <source>
        <dbReference type="ARBA" id="ARBA00022777"/>
    </source>
</evidence>
<dbReference type="SMART" id="SM00388">
    <property type="entry name" value="HisKA"/>
    <property type="match status" value="1"/>
</dbReference>
<keyword evidence="10" id="KW-1133">Transmembrane helix</keyword>
<dbReference type="PROSITE" id="PS50113">
    <property type="entry name" value="PAC"/>
    <property type="match status" value="1"/>
</dbReference>
<evidence type="ECO:0000256" key="3">
    <source>
        <dbReference type="ARBA" id="ARBA00022553"/>
    </source>
</evidence>
<keyword evidence="3" id="KW-0597">Phosphoprotein</keyword>
<keyword evidence="10" id="KW-0472">Membrane</keyword>
<dbReference type="Gene3D" id="3.30.450.20">
    <property type="entry name" value="PAS domain"/>
    <property type="match status" value="1"/>
</dbReference>
<feature type="domain" description="PAC" evidence="13">
    <location>
        <begin position="380"/>
        <end position="432"/>
    </location>
</feature>
<evidence type="ECO:0000256" key="2">
    <source>
        <dbReference type="ARBA" id="ARBA00012438"/>
    </source>
</evidence>
<dbReference type="SUPFAM" id="SSF55785">
    <property type="entry name" value="PYP-like sensor domain (PAS domain)"/>
    <property type="match status" value="1"/>
</dbReference>
<dbReference type="InterPro" id="IPR036890">
    <property type="entry name" value="HATPase_C_sf"/>
</dbReference>
<dbReference type="SMART" id="SM00387">
    <property type="entry name" value="HATPase_c"/>
    <property type="match status" value="1"/>
</dbReference>
<feature type="transmembrane region" description="Helical" evidence="10">
    <location>
        <begin position="23"/>
        <end position="44"/>
    </location>
</feature>
<evidence type="ECO:0000313" key="15">
    <source>
        <dbReference type="Proteomes" id="UP000663903"/>
    </source>
</evidence>
<dbReference type="NCBIfam" id="TIGR00229">
    <property type="entry name" value="sensory_box"/>
    <property type="match status" value="1"/>
</dbReference>
<keyword evidence="10" id="KW-0812">Transmembrane</keyword>
<evidence type="ECO:0000256" key="9">
    <source>
        <dbReference type="SAM" id="Coils"/>
    </source>
</evidence>
<evidence type="ECO:0000259" key="11">
    <source>
        <dbReference type="PROSITE" id="PS50109"/>
    </source>
</evidence>
<reference evidence="14" key="1">
    <citation type="submission" date="2021-03" db="EMBL/GenBank/DDBJ databases">
        <title>Ottowia sp. 27C isolated from the cloaca of a Giant Asian pond turtle (Heosemys grandis).</title>
        <authorList>
            <person name="Spergser J."/>
            <person name="Busse H.-J."/>
        </authorList>
    </citation>
    <scope>NUCLEOTIDE SEQUENCE</scope>
    <source>
        <strain evidence="14">27C</strain>
    </source>
</reference>
<dbReference type="InterPro" id="IPR000014">
    <property type="entry name" value="PAS"/>
</dbReference>
<dbReference type="AlphaFoldDB" id="A0A975H3T7"/>
<evidence type="ECO:0000256" key="7">
    <source>
        <dbReference type="ARBA" id="ARBA00022840"/>
    </source>
</evidence>
<dbReference type="SUPFAM" id="SSF55874">
    <property type="entry name" value="ATPase domain of HSP90 chaperone/DNA topoisomerase II/histidine kinase"/>
    <property type="match status" value="1"/>
</dbReference>
<dbReference type="CDD" id="cd00130">
    <property type="entry name" value="PAS"/>
    <property type="match status" value="1"/>
</dbReference>
<evidence type="ECO:0000259" key="13">
    <source>
        <dbReference type="PROSITE" id="PS50113"/>
    </source>
</evidence>
<keyword evidence="5" id="KW-0547">Nucleotide-binding</keyword>
<proteinExistence type="predicted"/>
<evidence type="ECO:0000256" key="1">
    <source>
        <dbReference type="ARBA" id="ARBA00000085"/>
    </source>
</evidence>
<feature type="domain" description="PAS" evidence="12">
    <location>
        <begin position="303"/>
        <end position="348"/>
    </location>
</feature>
<dbReference type="Gene3D" id="3.30.565.10">
    <property type="entry name" value="Histidine kinase-like ATPase, C-terminal domain"/>
    <property type="match status" value="1"/>
</dbReference>
<feature type="transmembrane region" description="Helical" evidence="10">
    <location>
        <begin position="264"/>
        <end position="288"/>
    </location>
</feature>
<keyword evidence="9" id="KW-0175">Coiled coil</keyword>
<dbReference type="InterPro" id="IPR035965">
    <property type="entry name" value="PAS-like_dom_sf"/>
</dbReference>
<gene>
    <name evidence="14" type="ORF">J1M35_01355</name>
</gene>
<dbReference type="Pfam" id="PF00989">
    <property type="entry name" value="PAS"/>
    <property type="match status" value="1"/>
</dbReference>
<dbReference type="PROSITE" id="PS50112">
    <property type="entry name" value="PAS"/>
    <property type="match status" value="1"/>
</dbReference>
<keyword evidence="15" id="KW-1185">Reference proteome</keyword>
<dbReference type="SUPFAM" id="SSF47384">
    <property type="entry name" value="Homodimeric domain of signal transducing histidine kinase"/>
    <property type="match status" value="1"/>
</dbReference>
<keyword evidence="7" id="KW-0067">ATP-binding</keyword>
<dbReference type="EMBL" id="CP071796">
    <property type="protein sequence ID" value="QTD45601.1"/>
    <property type="molecule type" value="Genomic_DNA"/>
</dbReference>
<accession>A0A975H3T7</accession>
<feature type="domain" description="Histidine kinase" evidence="11">
    <location>
        <begin position="452"/>
        <end position="677"/>
    </location>
</feature>
<dbReference type="GO" id="GO:0000155">
    <property type="term" value="F:phosphorelay sensor kinase activity"/>
    <property type="evidence" value="ECO:0007669"/>
    <property type="project" value="InterPro"/>
</dbReference>